<protein>
    <recommendedName>
        <fullName evidence="4">DUF998 domain-containing protein</fullName>
    </recommendedName>
</protein>
<evidence type="ECO:0000313" key="2">
    <source>
        <dbReference type="EMBL" id="ORA20610.1"/>
    </source>
</evidence>
<feature type="transmembrane region" description="Helical" evidence="1">
    <location>
        <begin position="211"/>
        <end position="231"/>
    </location>
</feature>
<keyword evidence="1" id="KW-0472">Membrane</keyword>
<feature type="transmembrane region" description="Helical" evidence="1">
    <location>
        <begin position="237"/>
        <end position="257"/>
    </location>
</feature>
<proteinExistence type="predicted"/>
<feature type="transmembrane region" description="Helical" evidence="1">
    <location>
        <begin position="28"/>
        <end position="52"/>
    </location>
</feature>
<feature type="transmembrane region" description="Helical" evidence="1">
    <location>
        <begin position="175"/>
        <end position="195"/>
    </location>
</feature>
<evidence type="ECO:0008006" key="4">
    <source>
        <dbReference type="Google" id="ProtNLM"/>
    </source>
</evidence>
<accession>A0A1W9ZS30</accession>
<reference evidence="2 3" key="1">
    <citation type="submission" date="2016-12" db="EMBL/GenBank/DDBJ databases">
        <title>The new phylogeny of genus Mycobacterium.</title>
        <authorList>
            <person name="Tortoli E."/>
            <person name="Trovato A."/>
            <person name="Cirillo D.M."/>
        </authorList>
    </citation>
    <scope>NUCLEOTIDE SEQUENCE [LARGE SCALE GENOMIC DNA]</scope>
    <source>
        <strain evidence="2 3">DSM 45069</strain>
    </source>
</reference>
<comment type="caution">
    <text evidence="2">The sequence shown here is derived from an EMBL/GenBank/DDBJ whole genome shotgun (WGS) entry which is preliminary data.</text>
</comment>
<keyword evidence="3" id="KW-1185">Reference proteome</keyword>
<feature type="transmembrane region" description="Helical" evidence="1">
    <location>
        <begin position="107"/>
        <end position="129"/>
    </location>
</feature>
<sequence length="280" mass="30731">MVVLMVMVAAGVIIEKISAPCWQSALSTYYYTSAHGIVIAALLALGTLFIIYKGSTDTEDVLLTLAGVSALTAAIVPQSRPDDLCPGRANLPLDFDGTAKAAVLPNVWAVAIALGLGYLVIWAVMLYQWSRGRPPRKRRPGGIASLCIFWLIMVFGLIALIFFRDAFKEYAHGAAAILMLSSFIATTFCTAYVVGREDPSQSAHQRSYQRVYWAIAWLMLVTLIAVLWVEFSRGLGGHWGLVAEAALILEFAAYWVVQTIDLWRTPDRTMRFAKGPPPCL</sequence>
<dbReference type="Proteomes" id="UP000192707">
    <property type="component" value="Unassembled WGS sequence"/>
</dbReference>
<dbReference type="EMBL" id="MVHG01000002">
    <property type="protein sequence ID" value="ORA20610.1"/>
    <property type="molecule type" value="Genomic_DNA"/>
</dbReference>
<keyword evidence="1" id="KW-1133">Transmembrane helix</keyword>
<keyword evidence="1" id="KW-0812">Transmembrane</keyword>
<name>A0A1W9ZS30_MYCAI</name>
<evidence type="ECO:0000256" key="1">
    <source>
        <dbReference type="SAM" id="Phobius"/>
    </source>
</evidence>
<dbReference type="AlphaFoldDB" id="A0A1W9ZS30"/>
<evidence type="ECO:0000313" key="3">
    <source>
        <dbReference type="Proteomes" id="UP000192707"/>
    </source>
</evidence>
<organism evidence="2 3">
    <name type="scientific">Mycobacterium arosiense ATCC BAA-1401 = DSM 45069</name>
    <dbReference type="NCBI Taxonomy" id="1265311"/>
    <lineage>
        <taxon>Bacteria</taxon>
        <taxon>Bacillati</taxon>
        <taxon>Actinomycetota</taxon>
        <taxon>Actinomycetes</taxon>
        <taxon>Mycobacteriales</taxon>
        <taxon>Mycobacteriaceae</taxon>
        <taxon>Mycobacterium</taxon>
        <taxon>Mycobacterium avium complex (MAC)</taxon>
    </lineage>
</organism>
<gene>
    <name evidence="2" type="ORF">BST14_01065</name>
</gene>
<feature type="transmembrane region" description="Helical" evidence="1">
    <location>
        <begin position="141"/>
        <end position="163"/>
    </location>
</feature>